<dbReference type="PROSITE" id="PS51750">
    <property type="entry name" value="BRO_N"/>
    <property type="match status" value="1"/>
</dbReference>
<evidence type="ECO:0000313" key="2">
    <source>
        <dbReference type="EMBL" id="DAE30075.1"/>
    </source>
</evidence>
<dbReference type="PANTHER" id="PTHR36180:SF2">
    <property type="entry name" value="BRO FAMILY PROTEIN"/>
    <property type="match status" value="1"/>
</dbReference>
<dbReference type="Pfam" id="PF03374">
    <property type="entry name" value="ANT"/>
    <property type="match status" value="1"/>
</dbReference>
<name>A0A8S5RFY9_9VIRU</name>
<dbReference type="SMART" id="SM01040">
    <property type="entry name" value="Bro-N"/>
    <property type="match status" value="1"/>
</dbReference>
<accession>A0A8S5RFY9</accession>
<sequence>MNDLQVFNNTEFGSVRTITIDGKIMFVGKDVCDILEYQNGSRDINRHVDEDDRQKIMLFDGTKENETIVINESGLYSLIFSSRMPNAKKFKRWVTSEVIPSIRENGYYDIGDNKKDSYMIEDPAERARRWAEEYEEKKLLECKVTELKPKADYFDGLVDSKLLTTFRDAAKEFQMSPKSFNKWLTDHGYIYRDRHGIIKPYEQYRKSGLFQLKDFKTPHGYSNVQTYLTIRGKETFRLLMGVEQC</sequence>
<dbReference type="InterPro" id="IPR003497">
    <property type="entry name" value="BRO_N_domain"/>
</dbReference>
<dbReference type="Pfam" id="PF02498">
    <property type="entry name" value="Bro-N"/>
    <property type="match status" value="1"/>
</dbReference>
<organism evidence="2">
    <name type="scientific">virus sp. ctQmo6</name>
    <dbReference type="NCBI Taxonomy" id="2827990"/>
    <lineage>
        <taxon>Viruses</taxon>
    </lineage>
</organism>
<proteinExistence type="predicted"/>
<dbReference type="InterPro" id="IPR005039">
    <property type="entry name" value="Ant_C"/>
</dbReference>
<protein>
    <submittedName>
        <fullName evidence="2">Repressor domain protein</fullName>
    </submittedName>
</protein>
<evidence type="ECO:0000259" key="1">
    <source>
        <dbReference type="PROSITE" id="PS51750"/>
    </source>
</evidence>
<feature type="domain" description="Bro-N" evidence="1">
    <location>
        <begin position="1"/>
        <end position="106"/>
    </location>
</feature>
<dbReference type="EMBL" id="BK059102">
    <property type="protein sequence ID" value="DAE30075.1"/>
    <property type="molecule type" value="Genomic_DNA"/>
</dbReference>
<dbReference type="PANTHER" id="PTHR36180">
    <property type="entry name" value="DNA-BINDING PROTEIN-RELATED-RELATED"/>
    <property type="match status" value="1"/>
</dbReference>
<dbReference type="GO" id="GO:0003677">
    <property type="term" value="F:DNA binding"/>
    <property type="evidence" value="ECO:0007669"/>
    <property type="project" value="InterPro"/>
</dbReference>
<reference evidence="2" key="1">
    <citation type="journal article" date="2021" name="Proc. Natl. Acad. Sci. U.S.A.">
        <title>A Catalog of Tens of Thousands of Viruses from Human Metagenomes Reveals Hidden Associations with Chronic Diseases.</title>
        <authorList>
            <person name="Tisza M.J."/>
            <person name="Buck C.B."/>
        </authorList>
    </citation>
    <scope>NUCLEOTIDE SEQUENCE</scope>
    <source>
        <strain evidence="2">CtQmo6</strain>
    </source>
</reference>